<keyword evidence="2" id="KW-0732">Signal</keyword>
<keyword evidence="4" id="KW-1185">Reference proteome</keyword>
<evidence type="ECO:0000313" key="4">
    <source>
        <dbReference type="Proteomes" id="UP000598146"/>
    </source>
</evidence>
<dbReference type="RefSeq" id="WP_196415012.1">
    <property type="nucleotide sequence ID" value="NZ_JADQTO010000007.1"/>
</dbReference>
<dbReference type="AlphaFoldDB" id="A0A931CAU5"/>
<sequence length="271" mass="29462">MLRARRLASAVVVASLAVGGLSACRSEPTVAAYLGDTGRVSEERVQAIWDEAHDALTDRARDDAAAAEKAQRAEEEARRRSGQEVTPAPTITPKPVQMPFSRADIVHSLVTRELYGRVAEQRRVQLPAALPYEEAGAQQNLPAYSEYVHLYVENLVLYNLLMQAVQVSAPPADEDMRKVYDQLAANGGVAPGQGFDAWKAAQSQQNQQAVAAAAEVRDDVQTVAADLRVKVNPRYQPFEVGVLQIQNETDTLNLLSTDFGDDQSVPVADVP</sequence>
<evidence type="ECO:0000256" key="1">
    <source>
        <dbReference type="SAM" id="MobiDB-lite"/>
    </source>
</evidence>
<comment type="caution">
    <text evidence="3">The sequence shown here is derived from an EMBL/GenBank/DDBJ whole genome shotgun (WGS) entry which is preliminary data.</text>
</comment>
<organism evidence="3 4">
    <name type="scientific">Actinoplanes aureus</name>
    <dbReference type="NCBI Taxonomy" id="2792083"/>
    <lineage>
        <taxon>Bacteria</taxon>
        <taxon>Bacillati</taxon>
        <taxon>Actinomycetota</taxon>
        <taxon>Actinomycetes</taxon>
        <taxon>Micromonosporales</taxon>
        <taxon>Micromonosporaceae</taxon>
        <taxon>Actinoplanes</taxon>
    </lineage>
</organism>
<dbReference type="EMBL" id="JADQTO010000007">
    <property type="protein sequence ID" value="MBG0563216.1"/>
    <property type="molecule type" value="Genomic_DNA"/>
</dbReference>
<feature type="signal peptide" evidence="2">
    <location>
        <begin position="1"/>
        <end position="23"/>
    </location>
</feature>
<evidence type="ECO:0000313" key="3">
    <source>
        <dbReference type="EMBL" id="MBG0563216.1"/>
    </source>
</evidence>
<dbReference type="Proteomes" id="UP000598146">
    <property type="component" value="Unassembled WGS sequence"/>
</dbReference>
<evidence type="ECO:0008006" key="5">
    <source>
        <dbReference type="Google" id="ProtNLM"/>
    </source>
</evidence>
<proteinExistence type="predicted"/>
<evidence type="ECO:0000256" key="2">
    <source>
        <dbReference type="SAM" id="SignalP"/>
    </source>
</evidence>
<protein>
    <recommendedName>
        <fullName evidence="5">Lipoprotein</fullName>
    </recommendedName>
</protein>
<dbReference type="PROSITE" id="PS51257">
    <property type="entry name" value="PROKAR_LIPOPROTEIN"/>
    <property type="match status" value="1"/>
</dbReference>
<feature type="compositionally biased region" description="Basic and acidic residues" evidence="1">
    <location>
        <begin position="61"/>
        <end position="82"/>
    </location>
</feature>
<name>A0A931CAU5_9ACTN</name>
<feature type="region of interest" description="Disordered" evidence="1">
    <location>
        <begin position="61"/>
        <end position="96"/>
    </location>
</feature>
<reference evidence="3" key="1">
    <citation type="submission" date="2020-11" db="EMBL/GenBank/DDBJ databases">
        <title>Isolation and identification of active actinomycetes.</title>
        <authorList>
            <person name="Sun X."/>
        </authorList>
    </citation>
    <scope>NUCLEOTIDE SEQUENCE</scope>
    <source>
        <strain evidence="3">NEAU-A11</strain>
    </source>
</reference>
<feature type="chain" id="PRO_5039703407" description="Lipoprotein" evidence="2">
    <location>
        <begin position="24"/>
        <end position="271"/>
    </location>
</feature>
<gene>
    <name evidence="3" type="ORF">I4J89_17350</name>
</gene>
<accession>A0A931CAU5</accession>